<reference evidence="7" key="1">
    <citation type="submission" date="2016-06" db="EMBL/GenBank/DDBJ databases">
        <title>Complete genome sequence of Actinoalloteichus fjordicus DSM 46855 (=ADI127-17), type strain of the new species Actinoalloteichus fjordicus.</title>
        <authorList>
            <person name="Ruckert C."/>
            <person name="Nouioui I."/>
            <person name="Willmese J."/>
            <person name="van Wezel G."/>
            <person name="Klenk H.-P."/>
            <person name="Kalinowski J."/>
            <person name="Zotchev S.B."/>
        </authorList>
    </citation>
    <scope>NUCLEOTIDE SEQUENCE [LARGE SCALE GENOMIC DNA]</scope>
    <source>
        <strain evidence="7">ADI127-7</strain>
    </source>
</reference>
<dbReference type="InterPro" id="IPR001242">
    <property type="entry name" value="Condensation_dom"/>
</dbReference>
<feature type="compositionally biased region" description="Polar residues" evidence="4">
    <location>
        <begin position="569"/>
        <end position="580"/>
    </location>
</feature>
<dbReference type="GO" id="GO:0043041">
    <property type="term" value="P:amino acid activation for nonribosomal peptide biosynthetic process"/>
    <property type="evidence" value="ECO:0007669"/>
    <property type="project" value="TreeGrafter"/>
</dbReference>
<dbReference type="GO" id="GO:0003824">
    <property type="term" value="F:catalytic activity"/>
    <property type="evidence" value="ECO:0007669"/>
    <property type="project" value="InterPro"/>
</dbReference>
<dbReference type="FunFam" id="1.10.1200.10:FF:000016">
    <property type="entry name" value="Non-ribosomal peptide synthase"/>
    <property type="match status" value="2"/>
</dbReference>
<dbReference type="SUPFAM" id="SSF47336">
    <property type="entry name" value="ACP-like"/>
    <property type="match status" value="2"/>
</dbReference>
<dbReference type="SMART" id="SM00823">
    <property type="entry name" value="PKS_PP"/>
    <property type="match status" value="2"/>
</dbReference>
<feature type="region of interest" description="Disordered" evidence="4">
    <location>
        <begin position="560"/>
        <end position="581"/>
    </location>
</feature>
<evidence type="ECO:0000259" key="5">
    <source>
        <dbReference type="PROSITE" id="PS50075"/>
    </source>
</evidence>
<gene>
    <name evidence="6" type="ORF">UA74_05210</name>
</gene>
<feature type="compositionally biased region" description="Low complexity" evidence="4">
    <location>
        <begin position="601"/>
        <end position="613"/>
    </location>
</feature>
<dbReference type="InterPro" id="IPR036736">
    <property type="entry name" value="ACP-like_sf"/>
</dbReference>
<dbReference type="SUPFAM" id="SSF52777">
    <property type="entry name" value="CoA-dependent acyltransferases"/>
    <property type="match status" value="2"/>
</dbReference>
<dbReference type="Proteomes" id="UP000185511">
    <property type="component" value="Chromosome"/>
</dbReference>
<dbReference type="CDD" id="cd19531">
    <property type="entry name" value="LCL_NRPS-like"/>
    <property type="match status" value="1"/>
</dbReference>
<dbReference type="Gene3D" id="3.40.50.1820">
    <property type="entry name" value="alpha/beta hydrolase"/>
    <property type="match status" value="2"/>
</dbReference>
<keyword evidence="2" id="KW-0596">Phosphopantetheine</keyword>
<dbReference type="InterPro" id="IPR009081">
    <property type="entry name" value="PP-bd_ACP"/>
</dbReference>
<keyword evidence="7" id="KW-1185">Reference proteome</keyword>
<dbReference type="Pfam" id="PF00975">
    <property type="entry name" value="Thioesterase"/>
    <property type="match status" value="1"/>
</dbReference>
<dbReference type="Gene3D" id="3.30.559.10">
    <property type="entry name" value="Chloramphenicol acetyltransferase-like domain"/>
    <property type="match status" value="1"/>
</dbReference>
<proteinExistence type="predicted"/>
<keyword evidence="3" id="KW-0597">Phosphoprotein</keyword>
<dbReference type="SUPFAM" id="SSF53474">
    <property type="entry name" value="alpha/beta-Hydrolases"/>
    <property type="match status" value="1"/>
</dbReference>
<accession>A0AAC9PQK8</accession>
<dbReference type="GO" id="GO:0044550">
    <property type="term" value="P:secondary metabolite biosynthetic process"/>
    <property type="evidence" value="ECO:0007669"/>
    <property type="project" value="TreeGrafter"/>
</dbReference>
<dbReference type="PROSITE" id="PS50075">
    <property type="entry name" value="CARRIER"/>
    <property type="match status" value="2"/>
</dbReference>
<dbReference type="Pfam" id="PF00550">
    <property type="entry name" value="PP-binding"/>
    <property type="match status" value="2"/>
</dbReference>
<dbReference type="InterPro" id="IPR020806">
    <property type="entry name" value="PKS_PP-bd"/>
</dbReference>
<feature type="region of interest" description="Disordered" evidence="4">
    <location>
        <begin position="463"/>
        <end position="494"/>
    </location>
</feature>
<organism evidence="6 7">
    <name type="scientific">Actinoalloteichus fjordicus</name>
    <dbReference type="NCBI Taxonomy" id="1612552"/>
    <lineage>
        <taxon>Bacteria</taxon>
        <taxon>Bacillati</taxon>
        <taxon>Actinomycetota</taxon>
        <taxon>Actinomycetes</taxon>
        <taxon>Pseudonocardiales</taxon>
        <taxon>Pseudonocardiaceae</taxon>
        <taxon>Actinoalloteichus</taxon>
    </lineage>
</organism>
<dbReference type="GO" id="GO:0031177">
    <property type="term" value="F:phosphopantetheine binding"/>
    <property type="evidence" value="ECO:0007669"/>
    <property type="project" value="InterPro"/>
</dbReference>
<dbReference type="InterPro" id="IPR029058">
    <property type="entry name" value="AB_hydrolase_fold"/>
</dbReference>
<dbReference type="PANTHER" id="PTHR45527">
    <property type="entry name" value="NONRIBOSOMAL PEPTIDE SYNTHETASE"/>
    <property type="match status" value="1"/>
</dbReference>
<sequence length="934" mass="101405">MPQRRDQGTEVVATEAEPRLAPVSVGQEALWFIDQVTPGTSQYLMTFPFRMTGELDVPALENALDRLVARHGALRTTFVERDDQVCQVVHDHVRVPLFVEDVAGGESGVRQRLLREADRGFDLTTGPLFRATLLRCGDREHVLVLATHHIIFDGGSLDIVVDELAEFYADELGAASSKGQAGQYARFAIDERAWLDGEESREELDFWRATLSGAPQLTLPTDRPRSSASSVTGDLAQFTVGEQEFEGVRSLLAQERLTPFMFAHALHHLAVAHLTGLRDIVVGSPVSNRPDGFRDAVGYFVNMMALRVDSSGERTFRDLLRQVRGALLDAYENQRYPYARLVSALATTERGLRPDLFDTVLLVEYEASGEDRWGGLGVTRLETDNSTTKFELGVSVIWGDRGFETDIAFRTALFDRATIASFAEHYRSLALRAIAEPDVELASLLSADAVPFDREEPVRRLVGAGASPASRRDAAVSGGSSSKSPAARRAPRNSREETFARLVAEVLGRESVGIDDDFFELGGHSLLIPRLVSRVRAVLGVDVAIRWVFESPTVAGLVDRLENPVPDSPTRSNGHASSVRTDSRIQVRRLVPASPPDEVVSGGSSSKLSAAGRAPRNSREEILAQLFAEVLDQELVGIDDDFFDLGGHSLLIPRLVSRVRAVLGVDVAIPWLLESPTVAGLVDRLGSPVPDALAPLLPLRAGGDLDPVFFLPPIGGLSWAYARFLPFIPKGRPVYGLQATRLISGADRPGTLRQVAETYLDLITGVSPGSPLSLVGWSLGGVVAQEIAVLAQESGRPVRDLVLLDAVPSVPRVIPADEAVSSEAMEAITDSIRGSVGSEADELTESLFGELLDTATHCFRLLAAHRSRPFDGHTVSFETDETGPLRSRIGITWTDLSSGGVDTHRLTCLHSEVMDMPIVRRTGPAVAGILARPR</sequence>
<dbReference type="PANTHER" id="PTHR45527:SF1">
    <property type="entry name" value="FATTY ACID SYNTHASE"/>
    <property type="match status" value="1"/>
</dbReference>
<feature type="domain" description="Carrier" evidence="5">
    <location>
        <begin position="490"/>
        <end position="565"/>
    </location>
</feature>
<evidence type="ECO:0000313" key="6">
    <source>
        <dbReference type="EMBL" id="APU13118.1"/>
    </source>
</evidence>
<dbReference type="GO" id="GO:0005737">
    <property type="term" value="C:cytoplasm"/>
    <property type="evidence" value="ECO:0007669"/>
    <property type="project" value="TreeGrafter"/>
</dbReference>
<dbReference type="Pfam" id="PF00668">
    <property type="entry name" value="Condensation"/>
    <property type="match status" value="1"/>
</dbReference>
<protein>
    <submittedName>
        <fullName evidence="6">Non-ribosomal peptide synthase</fullName>
    </submittedName>
</protein>
<dbReference type="InterPro" id="IPR023213">
    <property type="entry name" value="CAT-like_dom_sf"/>
</dbReference>
<evidence type="ECO:0000256" key="1">
    <source>
        <dbReference type="ARBA" id="ARBA00001957"/>
    </source>
</evidence>
<comment type="cofactor">
    <cofactor evidence="1">
        <name>pantetheine 4'-phosphate</name>
        <dbReference type="ChEBI" id="CHEBI:47942"/>
    </cofactor>
</comment>
<dbReference type="AlphaFoldDB" id="A0AAC9PQK8"/>
<dbReference type="GO" id="GO:0008610">
    <property type="term" value="P:lipid biosynthetic process"/>
    <property type="evidence" value="ECO:0007669"/>
    <property type="project" value="UniProtKB-ARBA"/>
</dbReference>
<dbReference type="RefSeq" id="WP_232237805.1">
    <property type="nucleotide sequence ID" value="NZ_CP016076.1"/>
</dbReference>
<evidence type="ECO:0000256" key="3">
    <source>
        <dbReference type="ARBA" id="ARBA00022553"/>
    </source>
</evidence>
<dbReference type="GO" id="GO:0072330">
    <property type="term" value="P:monocarboxylic acid biosynthetic process"/>
    <property type="evidence" value="ECO:0007669"/>
    <property type="project" value="UniProtKB-ARBA"/>
</dbReference>
<evidence type="ECO:0000256" key="4">
    <source>
        <dbReference type="SAM" id="MobiDB-lite"/>
    </source>
</evidence>
<evidence type="ECO:0000256" key="2">
    <source>
        <dbReference type="ARBA" id="ARBA00022450"/>
    </source>
</evidence>
<feature type="compositionally biased region" description="Low complexity" evidence="4">
    <location>
        <begin position="475"/>
        <end position="488"/>
    </location>
</feature>
<feature type="region of interest" description="Disordered" evidence="4">
    <location>
        <begin position="594"/>
        <end position="613"/>
    </location>
</feature>
<feature type="domain" description="Carrier" evidence="5">
    <location>
        <begin position="614"/>
        <end position="689"/>
    </location>
</feature>
<dbReference type="Gene3D" id="3.30.559.30">
    <property type="entry name" value="Nonribosomal peptide synthetase, condensation domain"/>
    <property type="match status" value="1"/>
</dbReference>
<dbReference type="InterPro" id="IPR001031">
    <property type="entry name" value="Thioesterase"/>
</dbReference>
<dbReference type="EMBL" id="CP016076">
    <property type="protein sequence ID" value="APU13118.1"/>
    <property type="molecule type" value="Genomic_DNA"/>
</dbReference>
<dbReference type="KEGG" id="acad:UA74_05210"/>
<evidence type="ECO:0000313" key="7">
    <source>
        <dbReference type="Proteomes" id="UP000185511"/>
    </source>
</evidence>
<name>A0AAC9PQK8_9PSEU</name>